<dbReference type="EMBL" id="FNSA01000003">
    <property type="protein sequence ID" value="SEC69534.1"/>
    <property type="molecule type" value="Genomic_DNA"/>
</dbReference>
<dbReference type="STRING" id="57704.SAMN04489793_2943"/>
<evidence type="ECO:0000256" key="1">
    <source>
        <dbReference type="SAM" id="MobiDB-lite"/>
    </source>
</evidence>
<feature type="compositionally biased region" description="Polar residues" evidence="1">
    <location>
        <begin position="11"/>
        <end position="20"/>
    </location>
</feature>
<name>A0A1H4UN44_TSUTY</name>
<keyword evidence="3" id="KW-1185">Reference proteome</keyword>
<evidence type="ECO:0000313" key="2">
    <source>
        <dbReference type="EMBL" id="SEC69534.1"/>
    </source>
</evidence>
<reference evidence="3" key="1">
    <citation type="submission" date="2016-10" db="EMBL/GenBank/DDBJ databases">
        <authorList>
            <person name="Varghese N."/>
            <person name="Submissions S."/>
        </authorList>
    </citation>
    <scope>NUCLEOTIDE SEQUENCE [LARGE SCALE GENOMIC DNA]</scope>
    <source>
        <strain evidence="3">DSM 44234</strain>
    </source>
</reference>
<feature type="compositionally biased region" description="Basic residues" evidence="1">
    <location>
        <begin position="1"/>
        <end position="10"/>
    </location>
</feature>
<dbReference type="AlphaFoldDB" id="A0A1H4UN44"/>
<sequence>MALDHCKRRSQATTANDNDSLVSDADLQTIEDFANGAVLASA</sequence>
<feature type="region of interest" description="Disordered" evidence="1">
    <location>
        <begin position="1"/>
        <end position="20"/>
    </location>
</feature>
<accession>A0A1H4UN44</accession>
<organism evidence="2 3">
    <name type="scientific">Tsukamurella tyrosinosolvens</name>
    <dbReference type="NCBI Taxonomy" id="57704"/>
    <lineage>
        <taxon>Bacteria</taxon>
        <taxon>Bacillati</taxon>
        <taxon>Actinomycetota</taxon>
        <taxon>Actinomycetes</taxon>
        <taxon>Mycobacteriales</taxon>
        <taxon>Tsukamurellaceae</taxon>
        <taxon>Tsukamurella</taxon>
    </lineage>
</organism>
<evidence type="ECO:0000313" key="3">
    <source>
        <dbReference type="Proteomes" id="UP000182241"/>
    </source>
</evidence>
<gene>
    <name evidence="2" type="ORF">SAMN04489793_2943</name>
</gene>
<protein>
    <submittedName>
        <fullName evidence="2">Uncharacterized protein</fullName>
    </submittedName>
</protein>
<dbReference type="Proteomes" id="UP000182241">
    <property type="component" value="Unassembled WGS sequence"/>
</dbReference>
<proteinExistence type="predicted"/>